<accession>A0A515CUK8</accession>
<dbReference type="PANTHER" id="PTHR43792">
    <property type="entry name" value="GNAT FAMILY, PUTATIVE (AFU_ORTHOLOGUE AFUA_3G00765)-RELATED-RELATED"/>
    <property type="match status" value="1"/>
</dbReference>
<organism evidence="2 4">
    <name type="scientific">Serratia liquefaciens</name>
    <dbReference type="NCBI Taxonomy" id="614"/>
    <lineage>
        <taxon>Bacteria</taxon>
        <taxon>Pseudomonadati</taxon>
        <taxon>Pseudomonadota</taxon>
        <taxon>Gammaproteobacteria</taxon>
        <taxon>Enterobacterales</taxon>
        <taxon>Yersiniaceae</taxon>
        <taxon>Serratia</taxon>
    </lineage>
</organism>
<protein>
    <submittedName>
        <fullName evidence="2 3">N-acetyltransferase</fullName>
    </submittedName>
</protein>
<proteinExistence type="predicted"/>
<dbReference type="Proteomes" id="UP000595237">
    <property type="component" value="Chromosome"/>
</dbReference>
<evidence type="ECO:0000259" key="1">
    <source>
        <dbReference type="PROSITE" id="PS51186"/>
    </source>
</evidence>
<dbReference type="AlphaFoldDB" id="A0A515CUK8"/>
<dbReference type="InterPro" id="IPR000182">
    <property type="entry name" value="GNAT_dom"/>
</dbReference>
<dbReference type="Pfam" id="PF13302">
    <property type="entry name" value="Acetyltransf_3"/>
    <property type="match status" value="1"/>
</dbReference>
<dbReference type="EMBL" id="CP033893">
    <property type="protein sequence ID" value="QDL31780.1"/>
    <property type="molecule type" value="Genomic_DNA"/>
</dbReference>
<reference evidence="2 4" key="1">
    <citation type="submission" date="2018-11" db="EMBL/GenBank/DDBJ databases">
        <title>The first complete genome of Serratia liquefaciens isolated from metalophyte plant revel distinctness adaptive mechanisms in an extreme habitat.</title>
        <authorList>
            <person name="Caneschi W.L."/>
            <person name="Sanchez A.B."/>
            <person name="Felestrino E.B."/>
            <person name="Assis R.A.B."/>
            <person name="Lemes C.G.C."/>
            <person name="Cordeiro I.F."/>
            <person name="Fonseca N.P."/>
            <person name="Villa M."/>
            <person name="Vieira I.T."/>
            <person name="Moraes L.A."/>
            <person name="Kamino L.H.Y."/>
            <person name="do Carmo F."/>
            <person name="Garcia C.M."/>
            <person name="Almeida N.F."/>
            <person name="Silva R.S."/>
            <person name="Ferro J.A."/>
            <person name="Ferro M.I.T."/>
            <person name="Varani A.M."/>
            <person name="Ferreira R.M."/>
            <person name="dos Santos V.L."/>
            <person name="Silva U.C."/>
            <person name="Setubal J.C."/>
            <person name="Moreira L.M."/>
        </authorList>
    </citation>
    <scope>NUCLEOTIDE SEQUENCE [LARGE SCALE GENOMIC DNA]</scope>
    <source>
        <strain evidence="2 4">FG3</strain>
    </source>
</reference>
<gene>
    <name evidence="2" type="ORF">EGO53_08275</name>
    <name evidence="3" type="ORF">I6I38_10080</name>
</gene>
<dbReference type="EMBL" id="CP068148">
    <property type="protein sequence ID" value="QQU57301.1"/>
    <property type="molecule type" value="Genomic_DNA"/>
</dbReference>
<dbReference type="Gene3D" id="3.40.630.30">
    <property type="match status" value="1"/>
</dbReference>
<dbReference type="InterPro" id="IPR051531">
    <property type="entry name" value="N-acetyltransferase"/>
</dbReference>
<dbReference type="InterPro" id="IPR016181">
    <property type="entry name" value="Acyl_CoA_acyltransferase"/>
</dbReference>
<sequence>MEIPVLVSRRLVLRPLTPGDAEDIQLLFPQWEIVRHMTDQIPWPYPEGAALEFINNIALPAMEAGTGWFWSIRRREDEQHLIGVINLNLIGNSNRGFWLSLEWQRQGLMSEASETVTDYWFNQLGQPVLRVSKAKDNLASRRISEHNGMRVVATQESAYVAGRITTEIWEITRAEWFARKDVATD</sequence>
<dbReference type="Proteomes" id="UP000317572">
    <property type="component" value="Chromosome"/>
</dbReference>
<name>A0A515CUK8_SERLI</name>
<feature type="domain" description="N-acetyltransferase" evidence="1">
    <location>
        <begin position="11"/>
        <end position="175"/>
    </location>
</feature>
<evidence type="ECO:0000313" key="5">
    <source>
        <dbReference type="Proteomes" id="UP000595237"/>
    </source>
</evidence>
<reference evidence="3 5" key="2">
    <citation type="submission" date="2021-01" db="EMBL/GenBank/DDBJ databases">
        <title>FDA dAtabase for Regulatory Grade micrObial Sequences (FDA-ARGOS): Supporting development and validation of Infectious Disease Dx tests.</title>
        <authorList>
            <person name="Blissenbach B."/>
            <person name="Krut O."/>
            <person name="Tallon L."/>
            <person name="Sadzewicz L."/>
            <person name="Zhao X."/>
            <person name="Boylan J."/>
            <person name="Ott S."/>
            <person name="Bowen H."/>
            <person name="Vavikolanu K."/>
            <person name="Mehta A."/>
            <person name="Aluvathingal J."/>
            <person name="Nadendla S."/>
            <person name="Yan Y."/>
            <person name="Sichtig H."/>
        </authorList>
    </citation>
    <scope>NUCLEOTIDE SEQUENCE [LARGE SCALE GENOMIC DNA]</scope>
    <source>
        <strain evidence="3 5">FDAARGOS_1081</strain>
    </source>
</reference>
<dbReference type="RefSeq" id="WP_128864698.1">
    <property type="nucleotide sequence ID" value="NZ_CAMIRC010000001.1"/>
</dbReference>
<evidence type="ECO:0000313" key="2">
    <source>
        <dbReference type="EMBL" id="QDL31780.1"/>
    </source>
</evidence>
<keyword evidence="5" id="KW-1185">Reference proteome</keyword>
<evidence type="ECO:0000313" key="3">
    <source>
        <dbReference type="EMBL" id="QQU57301.1"/>
    </source>
</evidence>
<keyword evidence="2" id="KW-0808">Transferase</keyword>
<evidence type="ECO:0000313" key="4">
    <source>
        <dbReference type="Proteomes" id="UP000317572"/>
    </source>
</evidence>
<dbReference type="GO" id="GO:0016747">
    <property type="term" value="F:acyltransferase activity, transferring groups other than amino-acyl groups"/>
    <property type="evidence" value="ECO:0007669"/>
    <property type="project" value="InterPro"/>
</dbReference>
<dbReference type="PROSITE" id="PS51186">
    <property type="entry name" value="GNAT"/>
    <property type="match status" value="1"/>
</dbReference>
<dbReference type="SUPFAM" id="SSF55729">
    <property type="entry name" value="Acyl-CoA N-acyltransferases (Nat)"/>
    <property type="match status" value="1"/>
</dbReference>